<feature type="domain" description="DarT" evidence="7">
    <location>
        <begin position="3"/>
        <end position="207"/>
    </location>
</feature>
<evidence type="ECO:0000313" key="9">
    <source>
        <dbReference type="Proteomes" id="UP000218238"/>
    </source>
</evidence>
<evidence type="ECO:0000256" key="6">
    <source>
        <dbReference type="PROSITE-ProRule" id="PRU01362"/>
    </source>
</evidence>
<name>A0A2A2TFL5_9CYAN</name>
<dbReference type="Pfam" id="PF14487">
    <property type="entry name" value="DarT"/>
    <property type="match status" value="1"/>
</dbReference>
<organism evidence="8 9">
    <name type="scientific">Brunnivagina elsteri CCALA 953</name>
    <dbReference type="NCBI Taxonomy" id="987040"/>
    <lineage>
        <taxon>Bacteria</taxon>
        <taxon>Bacillati</taxon>
        <taxon>Cyanobacteriota</taxon>
        <taxon>Cyanophyceae</taxon>
        <taxon>Nostocales</taxon>
        <taxon>Calotrichaceae</taxon>
        <taxon>Brunnivagina</taxon>
    </lineage>
</organism>
<comment type="similarity">
    <text evidence="6">Belongs to the DarT ADP-ribosyltransferase family.</text>
</comment>
<evidence type="ECO:0000256" key="5">
    <source>
        <dbReference type="ARBA" id="ARBA00023125"/>
    </source>
</evidence>
<feature type="active site" description="Proton acceptor" evidence="6">
    <location>
        <position position="47"/>
    </location>
</feature>
<dbReference type="GO" id="GO:0003677">
    <property type="term" value="F:DNA binding"/>
    <property type="evidence" value="ECO:0007669"/>
    <property type="project" value="UniProtKB-UniRule"/>
</dbReference>
<feature type="active site" evidence="6">
    <location>
        <position position="160"/>
    </location>
</feature>
<accession>A0A2A2TFL5</accession>
<evidence type="ECO:0000256" key="1">
    <source>
        <dbReference type="ARBA" id="ARBA00022649"/>
    </source>
</evidence>
<dbReference type="GO" id="GO:0016779">
    <property type="term" value="F:nucleotidyltransferase activity"/>
    <property type="evidence" value="ECO:0007669"/>
    <property type="project" value="UniProtKB-UniRule"/>
</dbReference>
<keyword evidence="3 6" id="KW-0808">Transferase</keyword>
<keyword evidence="1 6" id="KW-1277">Toxin-antitoxin system</keyword>
<dbReference type="PROSITE" id="PS52018">
    <property type="entry name" value="DART"/>
    <property type="match status" value="1"/>
</dbReference>
<comment type="catalytic activity">
    <reaction evidence="6">
        <text>a thymidine in DNA + NAD(+) = an N-(ADP-alpha-D-ribosyl)-thymidine in DNA + nicotinamide + H(+)</text>
        <dbReference type="Rhea" id="RHEA:71651"/>
        <dbReference type="Rhea" id="RHEA-COMP:13556"/>
        <dbReference type="Rhea" id="RHEA-COMP:18051"/>
        <dbReference type="ChEBI" id="CHEBI:15378"/>
        <dbReference type="ChEBI" id="CHEBI:17154"/>
        <dbReference type="ChEBI" id="CHEBI:57540"/>
        <dbReference type="ChEBI" id="CHEBI:137386"/>
        <dbReference type="ChEBI" id="CHEBI:191199"/>
    </reaction>
</comment>
<dbReference type="EMBL" id="NTFS01000236">
    <property type="protein sequence ID" value="PAX52466.1"/>
    <property type="molecule type" value="Genomic_DNA"/>
</dbReference>
<evidence type="ECO:0000313" key="8">
    <source>
        <dbReference type="EMBL" id="PAX52466.1"/>
    </source>
</evidence>
<keyword evidence="4 6" id="KW-0548">Nucleotidyltransferase</keyword>
<dbReference type="InterPro" id="IPR029494">
    <property type="entry name" value="DarT"/>
</dbReference>
<protein>
    <recommendedName>
        <fullName evidence="7">DarT domain-containing protein</fullName>
    </recommendedName>
</protein>
<dbReference type="OrthoDB" id="9780211at2"/>
<evidence type="ECO:0000256" key="4">
    <source>
        <dbReference type="ARBA" id="ARBA00022695"/>
    </source>
</evidence>
<dbReference type="RefSeq" id="WP_095723229.1">
    <property type="nucleotide sequence ID" value="NZ_NTFS01000236.1"/>
</dbReference>
<keyword evidence="5 6" id="KW-0238">DNA-binding</keyword>
<feature type="binding site" evidence="6">
    <location>
        <begin position="7"/>
        <end position="9"/>
    </location>
    <ligand>
        <name>NAD(+)</name>
        <dbReference type="ChEBI" id="CHEBI:57540"/>
    </ligand>
</feature>
<comment type="caution">
    <text evidence="8">The sequence shown here is derived from an EMBL/GenBank/DDBJ whole genome shotgun (WGS) entry which is preliminary data.</text>
</comment>
<evidence type="ECO:0000259" key="7">
    <source>
        <dbReference type="PROSITE" id="PS52018"/>
    </source>
</evidence>
<keyword evidence="9" id="KW-1185">Reference proteome</keyword>
<dbReference type="AlphaFoldDB" id="A0A2A2TFL5"/>
<dbReference type="Proteomes" id="UP000218238">
    <property type="component" value="Unassembled WGS sequence"/>
</dbReference>
<evidence type="ECO:0000256" key="2">
    <source>
        <dbReference type="ARBA" id="ARBA00022676"/>
    </source>
</evidence>
<keyword evidence="2 6" id="KW-0328">Glycosyltransferase</keyword>
<feature type="binding site" evidence="6">
    <location>
        <position position="47"/>
    </location>
    <ligand>
        <name>NAD(+)</name>
        <dbReference type="ChEBI" id="CHEBI:57540"/>
    </ligand>
</feature>
<gene>
    <name evidence="8" type="ORF">CK510_19205</name>
</gene>
<dbReference type="GO" id="GO:0016757">
    <property type="term" value="F:glycosyltransferase activity"/>
    <property type="evidence" value="ECO:0007669"/>
    <property type="project" value="UniProtKB-UniRule"/>
</dbReference>
<sequence>MPTPIYHITHIRNLESILQLRGLIAISQLQQQIDYQDIAHRSIQDRRAITSVPCTVGGYLHDYVPFYFAPRSPMLYTINRGNVEGYTEGQNPVIYIVCKAEIIVANNLVFAFTDGHAVIGYTEFYDNLQALNAIDWEVMQDKYWSNTPEDGDRKRRRQAEFLVHQFCPWTLITEIGVINNTIADQVQQILQNFNDQTPVKVYPGWYY</sequence>
<evidence type="ECO:0000256" key="3">
    <source>
        <dbReference type="ARBA" id="ARBA00022679"/>
    </source>
</evidence>
<reference evidence="8 9" key="1">
    <citation type="submission" date="2017-08" db="EMBL/GenBank/DDBJ databases">
        <title>Draft genome sequence of filamentous cyanobacterium Calothrix elsteri CCALA 953.</title>
        <authorList>
            <person name="Gagunashvili A.N."/>
            <person name="Elster J."/>
            <person name="Andresson O.S."/>
        </authorList>
    </citation>
    <scope>NUCLEOTIDE SEQUENCE [LARGE SCALE GENOMIC DNA]</scope>
    <source>
        <strain evidence="8 9">CCALA 953</strain>
    </source>
</reference>
<proteinExistence type="inferred from homology"/>
<comment type="caution">
    <text evidence="6">Lacks conserved residue(s) required for the propagation of feature annotation.</text>
</comment>